<dbReference type="AntiFam" id="ANF00149">
    <property type="entry name" value="Shadow ORF (opposite cshA)"/>
</dbReference>
<proteinExistence type="predicted"/>
<reference evidence="1" key="1">
    <citation type="submission" date="2019-08" db="EMBL/GenBank/DDBJ databases">
        <authorList>
            <person name="Kucharzyk K."/>
            <person name="Murdoch R.W."/>
            <person name="Higgins S."/>
            <person name="Loffler F."/>
        </authorList>
    </citation>
    <scope>NUCLEOTIDE SEQUENCE</scope>
</reference>
<gene>
    <name evidence="1" type="ORF">SDC9_91567</name>
</gene>
<dbReference type="EMBL" id="VSSQ01010657">
    <property type="protein sequence ID" value="MPM44885.1"/>
    <property type="molecule type" value="Genomic_DNA"/>
</dbReference>
<name>A0A644ZVD1_9ZZZZ</name>
<comment type="caution">
    <text evidence="1">The sequence shown here is derived from an EMBL/GenBank/DDBJ whole genome shotgun (WGS) entry which is preliminary data.</text>
</comment>
<organism evidence="1">
    <name type="scientific">bioreactor metagenome</name>
    <dbReference type="NCBI Taxonomy" id="1076179"/>
    <lineage>
        <taxon>unclassified sequences</taxon>
        <taxon>metagenomes</taxon>
        <taxon>ecological metagenomes</taxon>
    </lineage>
</organism>
<dbReference type="AlphaFoldDB" id="A0A644ZVD1"/>
<sequence length="133" mass="14180">MEIGKAHQRDGNALGRMPASNQLLHHFRVERQGFRLHGALQILQSPFAVGLLNIGNSGQRNCINARTGAGGQPLQLQHLRPSATEGDRCSGPTGPAGAADAVNIGIGLFWNIEIYHVVKVTDVDTACRHIGGN</sequence>
<accession>A0A644ZVD1</accession>
<evidence type="ECO:0000313" key="1">
    <source>
        <dbReference type="EMBL" id="MPM44885.1"/>
    </source>
</evidence>
<protein>
    <submittedName>
        <fullName evidence="1">Uncharacterized protein</fullName>
    </submittedName>
</protein>